<dbReference type="Proteomes" id="UP001161247">
    <property type="component" value="Chromosome 6"/>
</dbReference>
<proteinExistence type="predicted"/>
<dbReference type="InterPro" id="IPR040256">
    <property type="entry name" value="At4g02000-like"/>
</dbReference>
<evidence type="ECO:0000313" key="2">
    <source>
        <dbReference type="EMBL" id="CAI9108812.1"/>
    </source>
</evidence>
<reference evidence="2" key="1">
    <citation type="submission" date="2023-03" db="EMBL/GenBank/DDBJ databases">
        <authorList>
            <person name="Julca I."/>
        </authorList>
    </citation>
    <scope>NUCLEOTIDE SEQUENCE</scope>
</reference>
<evidence type="ECO:0000313" key="3">
    <source>
        <dbReference type="Proteomes" id="UP001161247"/>
    </source>
</evidence>
<dbReference type="EMBL" id="OX459123">
    <property type="protein sequence ID" value="CAI9108812.1"/>
    <property type="molecule type" value="Genomic_DNA"/>
</dbReference>
<protein>
    <submittedName>
        <fullName evidence="2">OLC1v1008504C1</fullName>
    </submittedName>
</protein>
<evidence type="ECO:0000256" key="1">
    <source>
        <dbReference type="SAM" id="MobiDB-lite"/>
    </source>
</evidence>
<feature type="compositionally biased region" description="Basic and acidic residues" evidence="1">
    <location>
        <begin position="238"/>
        <end position="251"/>
    </location>
</feature>
<accession>A0AAV1DN97</accession>
<dbReference type="PANTHER" id="PTHR31286">
    <property type="entry name" value="GLYCINE-RICH CELL WALL STRUCTURAL PROTEIN 1.8-LIKE"/>
    <property type="match status" value="1"/>
</dbReference>
<gene>
    <name evidence="2" type="ORF">OLC1_LOCUS16821</name>
</gene>
<organism evidence="2 3">
    <name type="scientific">Oldenlandia corymbosa var. corymbosa</name>
    <dbReference type="NCBI Taxonomy" id="529605"/>
    <lineage>
        <taxon>Eukaryota</taxon>
        <taxon>Viridiplantae</taxon>
        <taxon>Streptophyta</taxon>
        <taxon>Embryophyta</taxon>
        <taxon>Tracheophyta</taxon>
        <taxon>Spermatophyta</taxon>
        <taxon>Magnoliopsida</taxon>
        <taxon>eudicotyledons</taxon>
        <taxon>Gunneridae</taxon>
        <taxon>Pentapetalae</taxon>
        <taxon>asterids</taxon>
        <taxon>lamiids</taxon>
        <taxon>Gentianales</taxon>
        <taxon>Rubiaceae</taxon>
        <taxon>Rubioideae</taxon>
        <taxon>Spermacoceae</taxon>
        <taxon>Hedyotis-Oldenlandia complex</taxon>
        <taxon>Oldenlandia</taxon>
    </lineage>
</organism>
<dbReference type="PANTHER" id="PTHR31286:SF180">
    <property type="entry name" value="OS10G0362600 PROTEIN"/>
    <property type="match status" value="1"/>
</dbReference>
<dbReference type="AlphaFoldDB" id="A0AAV1DN97"/>
<keyword evidence="3" id="KW-1185">Reference proteome</keyword>
<feature type="compositionally biased region" description="Polar residues" evidence="1">
    <location>
        <begin position="263"/>
        <end position="278"/>
    </location>
</feature>
<feature type="region of interest" description="Disordered" evidence="1">
    <location>
        <begin position="230"/>
        <end position="283"/>
    </location>
</feature>
<sequence length="299" mass="34483">MIDHRHIHIHFDLEEDFHCCWIKGLWSFDHHILRVLKWTPQFNLAYESSIVPAWVAFGALPIHRFNEEYLRVLASIIGTPLKIDVLTLNLSRPSIARVCVEVDLLHEFPKRIRVGTEELSYFQPITYENLPEYYLECEKVGHASKECRHGKARVSQPTNPKVILTKNDKQTTNTNVHSNVWKPKGKNSEGPVIIEEIGMKASSSELTAKEKERIPIDVEAKAEITDDRALEEENGESQIEKEQLNEVLNRDDDSESEPEQYNKETSFSQESGKLNSTAYARDDNAIRMYHEAGMNFLHE</sequence>
<name>A0AAV1DN97_OLDCO</name>